<feature type="compositionally biased region" description="Polar residues" evidence="1">
    <location>
        <begin position="746"/>
        <end position="761"/>
    </location>
</feature>
<dbReference type="InterPro" id="IPR050218">
    <property type="entry name" value="LptD"/>
</dbReference>
<dbReference type="InterPro" id="IPR045659">
    <property type="entry name" value="LptD_2"/>
</dbReference>
<feature type="domain" description="LPS-assembly protein LptD central" evidence="2">
    <location>
        <begin position="236"/>
        <end position="704"/>
    </location>
</feature>
<keyword evidence="4" id="KW-1185">Reference proteome</keyword>
<organism evidence="3 4">
    <name type="scientific">Gramella jeungdoensis</name>
    <dbReference type="NCBI Taxonomy" id="708091"/>
    <lineage>
        <taxon>Bacteria</taxon>
        <taxon>Pseudomonadati</taxon>
        <taxon>Bacteroidota</taxon>
        <taxon>Flavobacteriia</taxon>
        <taxon>Flavobacteriales</taxon>
        <taxon>Flavobacteriaceae</taxon>
        <taxon>Christiangramia</taxon>
    </lineage>
</organism>
<name>A0A4Y8ANT2_9FLAO</name>
<evidence type="ECO:0000259" key="2">
    <source>
        <dbReference type="Pfam" id="PF19838"/>
    </source>
</evidence>
<dbReference type="Proteomes" id="UP000298517">
    <property type="component" value="Unassembled WGS sequence"/>
</dbReference>
<reference evidence="3 4" key="1">
    <citation type="journal article" date="2011" name="J. Microbiol.">
        <title>Gramella jeungdoensis sp. nov., isolated from a solar saltern in Korea.</title>
        <authorList>
            <person name="Joung Y."/>
            <person name="Kim H."/>
            <person name="Jang T."/>
            <person name="Ahn T.S."/>
            <person name="Joh K."/>
        </authorList>
    </citation>
    <scope>NUCLEOTIDE SEQUENCE [LARGE SCALE GENOMIC DNA]</scope>
    <source>
        <strain evidence="3 4">KCTC 23123</strain>
    </source>
</reference>
<dbReference type="GO" id="GO:1990351">
    <property type="term" value="C:transporter complex"/>
    <property type="evidence" value="ECO:0007669"/>
    <property type="project" value="TreeGrafter"/>
</dbReference>
<protein>
    <submittedName>
        <fullName evidence="3">LPS-assembly protein LptD</fullName>
    </submittedName>
</protein>
<feature type="compositionally biased region" description="Low complexity" evidence="1">
    <location>
        <begin position="771"/>
        <end position="782"/>
    </location>
</feature>
<dbReference type="AlphaFoldDB" id="A0A4Y8ANT2"/>
<feature type="region of interest" description="Disordered" evidence="1">
    <location>
        <begin position="744"/>
        <end position="786"/>
    </location>
</feature>
<sequence length="903" mass="102296">MVFLQKIFIIRTNINKLYKIFLLISATHFINTAIYSQEIKQSSTDTIAAIKKETLKNLQLNDTIKNKQIDSIKIKQKDSIKKPVELLESIIEHSADSLIRQDILNNKIILYNNAHIIYKDIDLKAGYIEIDNNTSSVLARGIKDSVGVYSQLPVFKQGNQESTQDTIIFNFKSEKAKIWNLKTEQQGVIILGEVSKKHNDSVIFIENIRLTTSDKENPDYYIKIPKAKFIKDKKLVAGTSQLVLADVPTPIVMPFAYIPLTKGRTSGFLMPTWGENNRQGYFLQNGGYYFVINDNFDLAVLGDIYTNGSWGLRAESGYAKRYKFSGNFNFRYENLTNSLKGFDDYSKTTNYNIRWSHSQDAKASPNSRFSASVNLGSSKYYKQSNNEYNTNAFLNNNLSSSVSFYKKFVGTPFNMSLSVTHSQNTNTEEITMTLPSLQLNMDRIYPFTGKNGAKNNAIQKTGLTYSLKGDNRVNTTDEFFFKKQMFDEAKSGLQHNITMNTNMKALKFFTISPSLNYKEVWYFDKLSKKFDDVKEEVVTDTISGFNAFREYNASVSLGTTFYGMFKFRKGSIEAIRHVVRPSVSYGYKPDFSDIYYEKVQQNAANPEEFLEYSPYSNGIFGGPGSGLSNSLSFTVNNNLEAKLRKKDSSETEAKKIILLNNLNFSSSYNMAADSLKWSPVSVNAGTNLFDNKLSLNVRATLDPYALDVNGKKINTFNYNNGGSLFRLTNAGLTMNYSLASKKETGASKSGQDQKAAANNSDGVFGESLTATNQQNTNNNSSNSEKETKLYGSKIPWTLKLAYSLNYSNTNRQNEISSNSLMFSGDIELTPKWGVGFSSGYDVKNQGFTYTQLRFSRDLDSWKLNFNWVPFGDRQTYYFFIGVKSSMLSDLKYDKRQVPDKRLF</sequence>
<accession>A0A4Y8ANT2</accession>
<dbReference type="PANTHER" id="PTHR30189">
    <property type="entry name" value="LPS-ASSEMBLY PROTEIN"/>
    <property type="match status" value="1"/>
</dbReference>
<evidence type="ECO:0000256" key="1">
    <source>
        <dbReference type="SAM" id="MobiDB-lite"/>
    </source>
</evidence>
<proteinExistence type="predicted"/>
<evidence type="ECO:0000313" key="4">
    <source>
        <dbReference type="Proteomes" id="UP000298517"/>
    </source>
</evidence>
<gene>
    <name evidence="3" type="ORF">E2488_14725</name>
</gene>
<dbReference type="Pfam" id="PF19838">
    <property type="entry name" value="LptD_2"/>
    <property type="match status" value="1"/>
</dbReference>
<evidence type="ECO:0000313" key="3">
    <source>
        <dbReference type="EMBL" id="TEW72116.1"/>
    </source>
</evidence>
<dbReference type="OrthoDB" id="9802320at2"/>
<comment type="caution">
    <text evidence="3">The sequence shown here is derived from an EMBL/GenBank/DDBJ whole genome shotgun (WGS) entry which is preliminary data.</text>
</comment>
<dbReference type="EMBL" id="SNQI01000006">
    <property type="protein sequence ID" value="TEW72116.1"/>
    <property type="molecule type" value="Genomic_DNA"/>
</dbReference>
<dbReference type="PANTHER" id="PTHR30189:SF1">
    <property type="entry name" value="LPS-ASSEMBLY PROTEIN LPTD"/>
    <property type="match status" value="1"/>
</dbReference>
<dbReference type="GO" id="GO:0009279">
    <property type="term" value="C:cell outer membrane"/>
    <property type="evidence" value="ECO:0007669"/>
    <property type="project" value="TreeGrafter"/>
</dbReference>